<sequence length="604" mass="63721">MPADLQPESGSHDASGRAARRRRRRIGWSIGGGLLVVLLAVAAYGAWQVWTVRGDLVAAQDHARELQRALPGDDPSARERALERMIDRAFAARDRTEGGFWRAGERLPFLGDDLRTVSEVANVIADLAERGASPLLGSAAGLTPASFAPSGGVIPLQPLRDLEAPVVDAAPAFAEASERVRALSTDGLLGPVATQVIRLQDELLPVTDGVVTAARALPLLPGMLGGEEERNYLVLFQNNAEARATGGLVGAMALVSADDGQLALGRQSGPVEFGEQPDPVLPLTDAELTLYDEQLGTYFQDVNFTPHFPRSAELARAFWAVRYDDELDGVLSIDPVALSYLLRATGPIDVAGRTISADNAVDVLLNRVYVEIEDPVAQDAFFSAVTGEVFSALTDGVDDPGAMLSALARGAGEGRLLVHSFRDAEQEQLAGTKVAGELRTEPADVPFVDVSVNDATASKMQYYLDYGARVTSERCTADGVQELSGRAIFRSITPYDMSELTPSVTGGGNFGTERGSQLLLVRLHGPVNGAISGVQVDGVAAEPIATAAERGRPAQVLTVLLEPQQEVEVTWSMTTGPGQAGDAAVRVTPGVQPVAKSSVAASSC</sequence>
<name>A0ABT9NN14_9ACTN</name>
<keyword evidence="1" id="KW-0472">Membrane</keyword>
<keyword evidence="3" id="KW-1185">Reference proteome</keyword>
<dbReference type="InterPro" id="IPR025101">
    <property type="entry name" value="DUF4012"/>
</dbReference>
<dbReference type="RefSeq" id="WP_068124402.1">
    <property type="nucleotide sequence ID" value="NZ_CCXJ01000711.1"/>
</dbReference>
<reference evidence="2 3" key="1">
    <citation type="submission" date="2023-07" db="EMBL/GenBank/DDBJ databases">
        <title>Sequencing the genomes of 1000 actinobacteria strains.</title>
        <authorList>
            <person name="Klenk H.-P."/>
        </authorList>
    </citation>
    <scope>NUCLEOTIDE SEQUENCE [LARGE SCALE GENOMIC DNA]</scope>
    <source>
        <strain evidence="2 3">GD13</strain>
    </source>
</reference>
<gene>
    <name evidence="2" type="ORF">J2S59_001622</name>
</gene>
<evidence type="ECO:0000313" key="3">
    <source>
        <dbReference type="Proteomes" id="UP001240447"/>
    </source>
</evidence>
<dbReference type="Proteomes" id="UP001240447">
    <property type="component" value="Unassembled WGS sequence"/>
</dbReference>
<proteinExistence type="predicted"/>
<feature type="transmembrane region" description="Helical" evidence="1">
    <location>
        <begin position="26"/>
        <end position="47"/>
    </location>
</feature>
<organism evidence="2 3">
    <name type="scientific">Nocardioides massiliensis</name>
    <dbReference type="NCBI Taxonomy" id="1325935"/>
    <lineage>
        <taxon>Bacteria</taxon>
        <taxon>Bacillati</taxon>
        <taxon>Actinomycetota</taxon>
        <taxon>Actinomycetes</taxon>
        <taxon>Propionibacteriales</taxon>
        <taxon>Nocardioidaceae</taxon>
        <taxon>Nocardioides</taxon>
    </lineage>
</organism>
<protein>
    <recommendedName>
        <fullName evidence="4">DUF4012 domain-containing protein</fullName>
    </recommendedName>
</protein>
<evidence type="ECO:0000256" key="1">
    <source>
        <dbReference type="SAM" id="Phobius"/>
    </source>
</evidence>
<accession>A0ABT9NN14</accession>
<dbReference type="EMBL" id="JAUSQM010000001">
    <property type="protein sequence ID" value="MDP9821813.1"/>
    <property type="molecule type" value="Genomic_DNA"/>
</dbReference>
<comment type="caution">
    <text evidence="2">The sequence shown here is derived from an EMBL/GenBank/DDBJ whole genome shotgun (WGS) entry which is preliminary data.</text>
</comment>
<keyword evidence="1" id="KW-1133">Transmembrane helix</keyword>
<evidence type="ECO:0000313" key="2">
    <source>
        <dbReference type="EMBL" id="MDP9821813.1"/>
    </source>
</evidence>
<evidence type="ECO:0008006" key="4">
    <source>
        <dbReference type="Google" id="ProtNLM"/>
    </source>
</evidence>
<dbReference type="Pfam" id="PF13196">
    <property type="entry name" value="DUF4012"/>
    <property type="match status" value="1"/>
</dbReference>
<keyword evidence="1" id="KW-0812">Transmembrane</keyword>